<keyword evidence="6 7" id="KW-0472">Membrane</keyword>
<comment type="subcellular location">
    <subcellularLocation>
        <location evidence="1">Endomembrane system</location>
        <topology evidence="1">Multi-pass membrane protein</topology>
    </subcellularLocation>
    <subcellularLocation>
        <location evidence="7">Endoplasmic reticulum membrane</location>
        <topology evidence="7">Multi-pass membrane protein</topology>
    </subcellularLocation>
</comment>
<evidence type="ECO:0000256" key="6">
    <source>
        <dbReference type="ARBA" id="ARBA00023136"/>
    </source>
</evidence>
<protein>
    <recommendedName>
        <fullName evidence="7">Post-GPI attachment to proteins factor 3</fullName>
    </recommendedName>
</protein>
<evidence type="ECO:0000256" key="1">
    <source>
        <dbReference type="ARBA" id="ARBA00004127"/>
    </source>
</evidence>
<dbReference type="GO" id="GO:0005789">
    <property type="term" value="C:endoplasmic reticulum membrane"/>
    <property type="evidence" value="ECO:0007669"/>
    <property type="project" value="UniProtKB-SubCell"/>
</dbReference>
<comment type="function">
    <text evidence="7">Involved in the lipid remodeling steps of GPI-anchor maturation.</text>
</comment>
<evidence type="ECO:0000256" key="2">
    <source>
        <dbReference type="ARBA" id="ARBA00022502"/>
    </source>
</evidence>
<gene>
    <name evidence="8" type="ORF">BT67DRAFT_385738</name>
</gene>
<evidence type="ECO:0000256" key="4">
    <source>
        <dbReference type="ARBA" id="ARBA00022729"/>
    </source>
</evidence>
<dbReference type="GO" id="GO:0016788">
    <property type="term" value="F:hydrolase activity, acting on ester bonds"/>
    <property type="evidence" value="ECO:0007669"/>
    <property type="project" value="TreeGrafter"/>
</dbReference>
<sequence>MLNILRGRSGQAALLRLFLLTCLLLVGPAAASVGDRLPEFQECVAVCKHENCGPDAAHHTPIPLHRRLLLWTCPAECDYTCQHIVTARRTARAPPQPVVQFHGKWPFRRLLGLQEPLSVLFSLGNLAAHYHGLRHGLLRRVPRAYPLRRYYVLVARLGIATWLCSAVFHARDFALTEQLDYFAAAASVLFGMYYTVVRVFRLDRAAPRTRSVLRAWTGLCVALYVAHVGYLKLWRWDYTYNMAANVAVGAVQNLLWCVFSWRRYRETGRAWAATPAAVVAWVMMVMSLELLDFAPLWGSLDAHSLWHLGTIAPTVLMYK</sequence>
<dbReference type="PANTHER" id="PTHR13148">
    <property type="entry name" value="PER1-RELATED"/>
    <property type="match status" value="1"/>
</dbReference>
<organism evidence="8 9">
    <name type="scientific">Trichocladium antarcticum</name>
    <dbReference type="NCBI Taxonomy" id="1450529"/>
    <lineage>
        <taxon>Eukaryota</taxon>
        <taxon>Fungi</taxon>
        <taxon>Dikarya</taxon>
        <taxon>Ascomycota</taxon>
        <taxon>Pezizomycotina</taxon>
        <taxon>Sordariomycetes</taxon>
        <taxon>Sordariomycetidae</taxon>
        <taxon>Sordariales</taxon>
        <taxon>Chaetomiaceae</taxon>
        <taxon>Trichocladium</taxon>
    </lineage>
</organism>
<dbReference type="AlphaFoldDB" id="A0AAN6UGY3"/>
<feature type="transmembrane region" description="Helical" evidence="7">
    <location>
        <begin position="181"/>
        <end position="200"/>
    </location>
</feature>
<feature type="transmembrane region" description="Helical" evidence="7">
    <location>
        <begin position="150"/>
        <end position="169"/>
    </location>
</feature>
<keyword evidence="2 7" id="KW-0337">GPI-anchor biosynthesis</keyword>
<comment type="similarity">
    <text evidence="7">Belongs to the PGAP3 family.</text>
</comment>
<reference evidence="8" key="1">
    <citation type="journal article" date="2023" name="Mol. Phylogenet. Evol.">
        <title>Genome-scale phylogeny and comparative genomics of the fungal order Sordariales.</title>
        <authorList>
            <person name="Hensen N."/>
            <person name="Bonometti L."/>
            <person name="Westerberg I."/>
            <person name="Brannstrom I.O."/>
            <person name="Guillou S."/>
            <person name="Cros-Aarteil S."/>
            <person name="Calhoun S."/>
            <person name="Haridas S."/>
            <person name="Kuo A."/>
            <person name="Mondo S."/>
            <person name="Pangilinan J."/>
            <person name="Riley R."/>
            <person name="LaButti K."/>
            <person name="Andreopoulos B."/>
            <person name="Lipzen A."/>
            <person name="Chen C."/>
            <person name="Yan M."/>
            <person name="Daum C."/>
            <person name="Ng V."/>
            <person name="Clum A."/>
            <person name="Steindorff A."/>
            <person name="Ohm R.A."/>
            <person name="Martin F."/>
            <person name="Silar P."/>
            <person name="Natvig D.O."/>
            <person name="Lalanne C."/>
            <person name="Gautier V."/>
            <person name="Ament-Velasquez S.L."/>
            <person name="Kruys A."/>
            <person name="Hutchinson M.I."/>
            <person name="Powell A.J."/>
            <person name="Barry K."/>
            <person name="Miller A.N."/>
            <person name="Grigoriev I.V."/>
            <person name="Debuchy R."/>
            <person name="Gladieux P."/>
            <person name="Hiltunen Thoren M."/>
            <person name="Johannesson H."/>
        </authorList>
    </citation>
    <scope>NUCLEOTIDE SEQUENCE</scope>
    <source>
        <strain evidence="8">CBS 123565</strain>
    </source>
</reference>
<keyword evidence="3 7" id="KW-0812">Transmembrane</keyword>
<feature type="transmembrane region" description="Helical" evidence="7">
    <location>
        <begin position="111"/>
        <end position="130"/>
    </location>
</feature>
<comment type="caution">
    <text evidence="8">The sequence shown here is derived from an EMBL/GenBank/DDBJ whole genome shotgun (WGS) entry which is preliminary data.</text>
</comment>
<evidence type="ECO:0000313" key="8">
    <source>
        <dbReference type="EMBL" id="KAK4132431.1"/>
    </source>
</evidence>
<dbReference type="InterPro" id="IPR007217">
    <property type="entry name" value="Per1-like"/>
</dbReference>
<accession>A0AAN6UGY3</accession>
<proteinExistence type="inferred from homology"/>
<keyword evidence="7" id="KW-0256">Endoplasmic reticulum</keyword>
<feature type="transmembrane region" description="Helical" evidence="7">
    <location>
        <begin position="242"/>
        <end position="259"/>
    </location>
</feature>
<evidence type="ECO:0000256" key="3">
    <source>
        <dbReference type="ARBA" id="ARBA00022692"/>
    </source>
</evidence>
<dbReference type="Pfam" id="PF04080">
    <property type="entry name" value="Per1"/>
    <property type="match status" value="1"/>
</dbReference>
<dbReference type="GO" id="GO:0006506">
    <property type="term" value="P:GPI anchor biosynthetic process"/>
    <property type="evidence" value="ECO:0007669"/>
    <property type="project" value="UniProtKB-KW"/>
</dbReference>
<feature type="chain" id="PRO_5042672760" description="Post-GPI attachment to proteins factor 3" evidence="7">
    <location>
        <begin position="32"/>
        <end position="319"/>
    </location>
</feature>
<dbReference type="EMBL" id="MU853418">
    <property type="protein sequence ID" value="KAK4132431.1"/>
    <property type="molecule type" value="Genomic_DNA"/>
</dbReference>
<evidence type="ECO:0000256" key="5">
    <source>
        <dbReference type="ARBA" id="ARBA00022989"/>
    </source>
</evidence>
<keyword evidence="4 7" id="KW-0732">Signal</keyword>
<keyword evidence="5 7" id="KW-1133">Transmembrane helix</keyword>
<feature type="transmembrane region" description="Helical" evidence="7">
    <location>
        <begin position="271"/>
        <end position="291"/>
    </location>
</feature>
<evidence type="ECO:0000256" key="7">
    <source>
        <dbReference type="RuleBase" id="RU365066"/>
    </source>
</evidence>
<dbReference type="PANTHER" id="PTHR13148:SF0">
    <property type="entry name" value="POST-GPI ATTACHMENT TO PROTEINS FACTOR 3"/>
    <property type="match status" value="1"/>
</dbReference>
<comment type="caution">
    <text evidence="7">Lacks conserved residue(s) required for the propagation of feature annotation.</text>
</comment>
<reference evidence="8" key="2">
    <citation type="submission" date="2023-05" db="EMBL/GenBank/DDBJ databases">
        <authorList>
            <consortium name="Lawrence Berkeley National Laboratory"/>
            <person name="Steindorff A."/>
            <person name="Hensen N."/>
            <person name="Bonometti L."/>
            <person name="Westerberg I."/>
            <person name="Brannstrom I.O."/>
            <person name="Guillou S."/>
            <person name="Cros-Aarteil S."/>
            <person name="Calhoun S."/>
            <person name="Haridas S."/>
            <person name="Kuo A."/>
            <person name="Mondo S."/>
            <person name="Pangilinan J."/>
            <person name="Riley R."/>
            <person name="Labutti K."/>
            <person name="Andreopoulos B."/>
            <person name="Lipzen A."/>
            <person name="Chen C."/>
            <person name="Yanf M."/>
            <person name="Daum C."/>
            <person name="Ng V."/>
            <person name="Clum A."/>
            <person name="Ohm R."/>
            <person name="Martin F."/>
            <person name="Silar P."/>
            <person name="Natvig D."/>
            <person name="Lalanne C."/>
            <person name="Gautier V."/>
            <person name="Ament-Velasquez S.L."/>
            <person name="Kruys A."/>
            <person name="Hutchinson M.I."/>
            <person name="Powell A.J."/>
            <person name="Barry K."/>
            <person name="Miller A.N."/>
            <person name="Grigoriev I.V."/>
            <person name="Debuchy R."/>
            <person name="Gladieux P."/>
            <person name="Thoren M.H."/>
            <person name="Johannesson H."/>
        </authorList>
    </citation>
    <scope>NUCLEOTIDE SEQUENCE</scope>
    <source>
        <strain evidence="8">CBS 123565</strain>
    </source>
</reference>
<feature type="transmembrane region" description="Helical" evidence="7">
    <location>
        <begin position="212"/>
        <end position="230"/>
    </location>
</feature>
<dbReference type="Proteomes" id="UP001304895">
    <property type="component" value="Unassembled WGS sequence"/>
</dbReference>
<keyword evidence="9" id="KW-1185">Reference proteome</keyword>
<name>A0AAN6UGY3_9PEZI</name>
<evidence type="ECO:0000313" key="9">
    <source>
        <dbReference type="Proteomes" id="UP001304895"/>
    </source>
</evidence>
<feature type="signal peptide" evidence="7">
    <location>
        <begin position="1"/>
        <end position="31"/>
    </location>
</feature>